<keyword evidence="1" id="KW-0732">Signal</keyword>
<evidence type="ECO:0000256" key="1">
    <source>
        <dbReference type="SAM" id="SignalP"/>
    </source>
</evidence>
<dbReference type="InterPro" id="IPR021109">
    <property type="entry name" value="Peptidase_aspartic_dom_sf"/>
</dbReference>
<evidence type="ECO:0000313" key="2">
    <source>
        <dbReference type="EMBL" id="KAJ8036532.1"/>
    </source>
</evidence>
<sequence>MQILWLLTFLWERILSSIWKIMFELWEAQSFHITVSESTCDFEDTHTVNLLTPETENDHVNSINSLKHHSHIYADMIIDDKRVTFQLDSGATCNILPFSEFVKLGKHGIKKTRQVLAMYNGSTSEPKGKCRLKLVNPRNNKKYGAEFVIVEGDQAIPLLGSRAVQQMGLIEVKHESIAKPLGHKHTGENEVNLVNEQLTVNSLLRV</sequence>
<dbReference type="Proteomes" id="UP001152320">
    <property type="component" value="Chromosome 9"/>
</dbReference>
<feature type="chain" id="PRO_5040375355" evidence="1">
    <location>
        <begin position="17"/>
        <end position="206"/>
    </location>
</feature>
<accession>A0A9Q1C1A4</accession>
<reference evidence="2" key="1">
    <citation type="submission" date="2021-10" db="EMBL/GenBank/DDBJ databases">
        <title>Tropical sea cucumber genome reveals ecological adaptation and Cuvierian tubules defense mechanism.</title>
        <authorList>
            <person name="Chen T."/>
        </authorList>
    </citation>
    <scope>NUCLEOTIDE SEQUENCE</scope>
    <source>
        <strain evidence="2">Nanhai2018</strain>
        <tissue evidence="2">Muscle</tissue>
    </source>
</reference>
<organism evidence="2 3">
    <name type="scientific">Holothuria leucospilota</name>
    <name type="common">Black long sea cucumber</name>
    <name type="synonym">Mertensiothuria leucospilota</name>
    <dbReference type="NCBI Taxonomy" id="206669"/>
    <lineage>
        <taxon>Eukaryota</taxon>
        <taxon>Metazoa</taxon>
        <taxon>Echinodermata</taxon>
        <taxon>Eleutherozoa</taxon>
        <taxon>Echinozoa</taxon>
        <taxon>Holothuroidea</taxon>
        <taxon>Aspidochirotacea</taxon>
        <taxon>Aspidochirotida</taxon>
        <taxon>Holothuriidae</taxon>
        <taxon>Holothuria</taxon>
    </lineage>
</organism>
<dbReference type="AlphaFoldDB" id="A0A9Q1C1A4"/>
<dbReference type="Gene3D" id="2.40.70.10">
    <property type="entry name" value="Acid Proteases"/>
    <property type="match status" value="1"/>
</dbReference>
<gene>
    <name evidence="2" type="ORF">HOLleu_20538</name>
</gene>
<proteinExistence type="predicted"/>
<keyword evidence="3" id="KW-1185">Reference proteome</keyword>
<name>A0A9Q1C1A4_HOLLE</name>
<evidence type="ECO:0000313" key="3">
    <source>
        <dbReference type="Proteomes" id="UP001152320"/>
    </source>
</evidence>
<feature type="signal peptide" evidence="1">
    <location>
        <begin position="1"/>
        <end position="16"/>
    </location>
</feature>
<dbReference type="SUPFAM" id="SSF50630">
    <property type="entry name" value="Acid proteases"/>
    <property type="match status" value="1"/>
</dbReference>
<dbReference type="CDD" id="cd05481">
    <property type="entry name" value="retropepsin_like_LTR_1"/>
    <property type="match status" value="1"/>
</dbReference>
<protein>
    <submittedName>
        <fullName evidence="2">Uncharacterized protein</fullName>
    </submittedName>
</protein>
<comment type="caution">
    <text evidence="2">The sequence shown here is derived from an EMBL/GenBank/DDBJ whole genome shotgun (WGS) entry which is preliminary data.</text>
</comment>
<dbReference type="OrthoDB" id="6116138at2759"/>
<dbReference type="EMBL" id="JAIZAY010000009">
    <property type="protein sequence ID" value="KAJ8036532.1"/>
    <property type="molecule type" value="Genomic_DNA"/>
</dbReference>